<accession>A0A0F9A049</accession>
<comment type="caution">
    <text evidence="1">The sequence shown here is derived from an EMBL/GenBank/DDBJ whole genome shotgun (WGS) entry which is preliminary data.</text>
</comment>
<name>A0A0F9A049_9ZZZZ</name>
<dbReference type="AlphaFoldDB" id="A0A0F9A049"/>
<reference evidence="1" key="1">
    <citation type="journal article" date="2015" name="Nature">
        <title>Complex archaea that bridge the gap between prokaryotes and eukaryotes.</title>
        <authorList>
            <person name="Spang A."/>
            <person name="Saw J.H."/>
            <person name="Jorgensen S.L."/>
            <person name="Zaremba-Niedzwiedzka K."/>
            <person name="Martijn J."/>
            <person name="Lind A.E."/>
            <person name="van Eijk R."/>
            <person name="Schleper C."/>
            <person name="Guy L."/>
            <person name="Ettema T.J."/>
        </authorList>
    </citation>
    <scope>NUCLEOTIDE SEQUENCE</scope>
</reference>
<organism evidence="1">
    <name type="scientific">marine sediment metagenome</name>
    <dbReference type="NCBI Taxonomy" id="412755"/>
    <lineage>
        <taxon>unclassified sequences</taxon>
        <taxon>metagenomes</taxon>
        <taxon>ecological metagenomes</taxon>
    </lineage>
</organism>
<evidence type="ECO:0000313" key="1">
    <source>
        <dbReference type="EMBL" id="KKK91455.1"/>
    </source>
</evidence>
<gene>
    <name evidence="1" type="ORF">LCGC14_2712810</name>
</gene>
<proteinExistence type="predicted"/>
<dbReference type="EMBL" id="LAZR01048643">
    <property type="protein sequence ID" value="KKK91455.1"/>
    <property type="molecule type" value="Genomic_DNA"/>
</dbReference>
<sequence length="88" mass="10124">MDIPDYTLDGLQRYIQWGIPTGSFLQAVLSNDLFEAFATADITNRDAMFGIVGWIYNNAPSKCHGNAEAYKKWIEMHRIKREKTQINL</sequence>
<protein>
    <submittedName>
        <fullName evidence="1">Uncharacterized protein</fullName>
    </submittedName>
</protein>